<evidence type="ECO:0000256" key="1">
    <source>
        <dbReference type="SAM" id="Phobius"/>
    </source>
</evidence>
<gene>
    <name evidence="2" type="primary">metI_1</name>
    <name evidence="2" type="ORF">NCTC9075_05414</name>
</gene>
<keyword evidence="1" id="KW-0472">Membrane</keyword>
<keyword evidence="1" id="KW-1133">Transmembrane helix</keyword>
<organism evidence="2 3">
    <name type="scientific">Escherichia coli</name>
    <dbReference type="NCBI Taxonomy" id="562"/>
    <lineage>
        <taxon>Bacteria</taxon>
        <taxon>Pseudomonadati</taxon>
        <taxon>Pseudomonadota</taxon>
        <taxon>Gammaproteobacteria</taxon>
        <taxon>Enterobacterales</taxon>
        <taxon>Enterobacteriaceae</taxon>
        <taxon>Escherichia</taxon>
    </lineage>
</organism>
<proteinExistence type="predicted"/>
<reference evidence="2 3" key="1">
    <citation type="submission" date="2018-06" db="EMBL/GenBank/DDBJ databases">
        <authorList>
            <consortium name="Pathogen Informatics"/>
            <person name="Doyle S."/>
        </authorList>
    </citation>
    <scope>NUCLEOTIDE SEQUENCE [LARGE SCALE GENOMIC DNA]</scope>
    <source>
        <strain evidence="2 3">NCTC9075</strain>
    </source>
</reference>
<sequence>MSEPMMWLLVRGVWETLAMTFVSGFFWLCDWVCRLAFCFMSRVRGKLLLTRKLYRTNFCDCEHFPFHPVHYLAGYG</sequence>
<dbReference type="AlphaFoldDB" id="A0A377KCL9"/>
<keyword evidence="1" id="KW-0812">Transmembrane</keyword>
<dbReference type="Proteomes" id="UP000254181">
    <property type="component" value="Unassembled WGS sequence"/>
</dbReference>
<protein>
    <submittedName>
        <fullName evidence="2">D-methionine ABC transporter permease</fullName>
    </submittedName>
</protein>
<evidence type="ECO:0000313" key="2">
    <source>
        <dbReference type="EMBL" id="STP21943.1"/>
    </source>
</evidence>
<feature type="transmembrane region" description="Helical" evidence="1">
    <location>
        <begin position="12"/>
        <end position="37"/>
    </location>
</feature>
<evidence type="ECO:0000313" key="3">
    <source>
        <dbReference type="Proteomes" id="UP000254181"/>
    </source>
</evidence>
<name>A0A377KCL9_ECOLX</name>
<accession>A0A377KCL9</accession>
<dbReference type="EMBL" id="UGEM01000004">
    <property type="protein sequence ID" value="STP21943.1"/>
    <property type="molecule type" value="Genomic_DNA"/>
</dbReference>